<reference evidence="1" key="1">
    <citation type="submission" date="2018-05" db="EMBL/GenBank/DDBJ databases">
        <authorList>
            <person name="Lanie J.A."/>
            <person name="Ng W.-L."/>
            <person name="Kazmierczak K.M."/>
            <person name="Andrzejewski T.M."/>
            <person name="Davidsen T.M."/>
            <person name="Wayne K.J."/>
            <person name="Tettelin H."/>
            <person name="Glass J.I."/>
            <person name="Rusch D."/>
            <person name="Podicherti R."/>
            <person name="Tsui H.-C.T."/>
            <person name="Winkler M.E."/>
        </authorList>
    </citation>
    <scope>NUCLEOTIDE SEQUENCE</scope>
</reference>
<gene>
    <name evidence="1" type="ORF">METZ01_LOCUS115119</name>
</gene>
<dbReference type="EMBL" id="UINC01014627">
    <property type="protein sequence ID" value="SVA62265.1"/>
    <property type="molecule type" value="Genomic_DNA"/>
</dbReference>
<sequence length="138" mass="15747">VLPRFLHRHVSDSGVGHEINALGVYEHLHQNCRLLDFSARVCFAPHNQYRRADTSHRGFEIAGVVLTQSREFSFPLIFAQPHVMPAIDQFVTELSWVTEARSQHKLRYGSRKNVFEYIGAIPDPIVLCQVAPLDRARA</sequence>
<proteinExistence type="predicted"/>
<protein>
    <submittedName>
        <fullName evidence="1">Uncharacterized protein</fullName>
    </submittedName>
</protein>
<dbReference type="AlphaFoldDB" id="A0A381XBZ3"/>
<accession>A0A381XBZ3</accession>
<feature type="non-terminal residue" evidence="1">
    <location>
        <position position="1"/>
    </location>
</feature>
<evidence type="ECO:0000313" key="1">
    <source>
        <dbReference type="EMBL" id="SVA62265.1"/>
    </source>
</evidence>
<organism evidence="1">
    <name type="scientific">marine metagenome</name>
    <dbReference type="NCBI Taxonomy" id="408172"/>
    <lineage>
        <taxon>unclassified sequences</taxon>
        <taxon>metagenomes</taxon>
        <taxon>ecological metagenomes</taxon>
    </lineage>
</organism>
<name>A0A381XBZ3_9ZZZZ</name>